<evidence type="ECO:0000313" key="4">
    <source>
        <dbReference type="Proteomes" id="UP000295696"/>
    </source>
</evidence>
<evidence type="ECO:0000256" key="1">
    <source>
        <dbReference type="ARBA" id="ARBA00022723"/>
    </source>
</evidence>
<dbReference type="InterPro" id="IPR004360">
    <property type="entry name" value="Glyas_Fos-R_dOase_dom"/>
</dbReference>
<dbReference type="GO" id="GO:0046872">
    <property type="term" value="F:metal ion binding"/>
    <property type="evidence" value="ECO:0007669"/>
    <property type="project" value="UniProtKB-KW"/>
</dbReference>
<gene>
    <name evidence="3" type="ORF">EDD52_106150</name>
</gene>
<feature type="domain" description="VOC" evidence="2">
    <location>
        <begin position="3"/>
        <end position="124"/>
    </location>
</feature>
<proteinExistence type="predicted"/>
<dbReference type="GO" id="GO:0051213">
    <property type="term" value="F:dioxygenase activity"/>
    <property type="evidence" value="ECO:0007669"/>
    <property type="project" value="UniProtKB-KW"/>
</dbReference>
<sequence length="125" mass="13800">MTRLEHVNVTVPDATATAAILCDLLNWKIRWEGAALNDGWTVHVGTGDSYLALYTPKEAPSKGAPRHISTAALNHIGIVVDDLEAIEKKVRAAGYTPHSHADYEPGRRFYFEGPDGVEYEMVCYD</sequence>
<dbReference type="AlphaFoldDB" id="A0A4R3JDI8"/>
<dbReference type="GO" id="GO:0016829">
    <property type="term" value="F:lyase activity"/>
    <property type="evidence" value="ECO:0007669"/>
    <property type="project" value="UniProtKB-KW"/>
</dbReference>
<dbReference type="Pfam" id="PF00903">
    <property type="entry name" value="Glyoxalase"/>
    <property type="match status" value="1"/>
</dbReference>
<keyword evidence="3" id="KW-0560">Oxidoreductase</keyword>
<dbReference type="InterPro" id="IPR051785">
    <property type="entry name" value="MMCE/EMCE_epimerase"/>
</dbReference>
<dbReference type="GO" id="GO:0004493">
    <property type="term" value="F:methylmalonyl-CoA epimerase activity"/>
    <property type="evidence" value="ECO:0007669"/>
    <property type="project" value="TreeGrafter"/>
</dbReference>
<keyword evidence="1" id="KW-0479">Metal-binding</keyword>
<dbReference type="EMBL" id="SLZU01000006">
    <property type="protein sequence ID" value="TCS63882.1"/>
    <property type="molecule type" value="Genomic_DNA"/>
</dbReference>
<dbReference type="PANTHER" id="PTHR43048:SF3">
    <property type="entry name" value="METHYLMALONYL-COA EPIMERASE, MITOCHONDRIAL"/>
    <property type="match status" value="1"/>
</dbReference>
<dbReference type="Proteomes" id="UP000295696">
    <property type="component" value="Unassembled WGS sequence"/>
</dbReference>
<keyword evidence="3" id="KW-0456">Lyase</keyword>
<dbReference type="Gene3D" id="3.10.180.10">
    <property type="entry name" value="2,3-Dihydroxybiphenyl 1,2-Dioxygenase, domain 1"/>
    <property type="match status" value="1"/>
</dbReference>
<dbReference type="RefSeq" id="WP_132244801.1">
    <property type="nucleotide sequence ID" value="NZ_SLZU01000006.1"/>
</dbReference>
<evidence type="ECO:0000259" key="2">
    <source>
        <dbReference type="PROSITE" id="PS51819"/>
    </source>
</evidence>
<dbReference type="CDD" id="cd06587">
    <property type="entry name" value="VOC"/>
    <property type="match status" value="1"/>
</dbReference>
<dbReference type="GO" id="GO:0046491">
    <property type="term" value="P:L-methylmalonyl-CoA metabolic process"/>
    <property type="evidence" value="ECO:0007669"/>
    <property type="project" value="TreeGrafter"/>
</dbReference>
<keyword evidence="4" id="KW-1185">Reference proteome</keyword>
<dbReference type="PROSITE" id="PS51819">
    <property type="entry name" value="VOC"/>
    <property type="match status" value="1"/>
</dbReference>
<comment type="caution">
    <text evidence="3">The sequence shown here is derived from an EMBL/GenBank/DDBJ whole genome shotgun (WGS) entry which is preliminary data.</text>
</comment>
<accession>A0A4R3JDI8</accession>
<dbReference type="PANTHER" id="PTHR43048">
    <property type="entry name" value="METHYLMALONYL-COA EPIMERASE"/>
    <property type="match status" value="1"/>
</dbReference>
<name>A0A4R3JDI8_9RHOB</name>
<dbReference type="SUPFAM" id="SSF54593">
    <property type="entry name" value="Glyoxalase/Bleomycin resistance protein/Dihydroxybiphenyl dioxygenase"/>
    <property type="match status" value="1"/>
</dbReference>
<organism evidence="3 4">
    <name type="scientific">Primorskyibacter sedentarius</name>
    <dbReference type="NCBI Taxonomy" id="745311"/>
    <lineage>
        <taxon>Bacteria</taxon>
        <taxon>Pseudomonadati</taxon>
        <taxon>Pseudomonadota</taxon>
        <taxon>Alphaproteobacteria</taxon>
        <taxon>Rhodobacterales</taxon>
        <taxon>Roseobacteraceae</taxon>
        <taxon>Primorskyibacter</taxon>
    </lineage>
</organism>
<dbReference type="InterPro" id="IPR029068">
    <property type="entry name" value="Glyas_Bleomycin-R_OHBP_Dase"/>
</dbReference>
<protein>
    <submittedName>
        <fullName evidence="3">Catechol 2,3-dioxygenase-like lactoylglutathione lyase family enzyme</fullName>
    </submittedName>
</protein>
<evidence type="ECO:0000313" key="3">
    <source>
        <dbReference type="EMBL" id="TCS63882.1"/>
    </source>
</evidence>
<dbReference type="OrthoDB" id="7355345at2"/>
<keyword evidence="3" id="KW-0223">Dioxygenase</keyword>
<reference evidence="3 4" key="1">
    <citation type="submission" date="2019-03" db="EMBL/GenBank/DDBJ databases">
        <title>Genomic Encyclopedia of Type Strains, Phase IV (KMG-IV): sequencing the most valuable type-strain genomes for metagenomic binning, comparative biology and taxonomic classification.</title>
        <authorList>
            <person name="Goeker M."/>
        </authorList>
    </citation>
    <scope>NUCLEOTIDE SEQUENCE [LARGE SCALE GENOMIC DNA]</scope>
    <source>
        <strain evidence="3 4">DSM 104836</strain>
    </source>
</reference>
<dbReference type="InterPro" id="IPR037523">
    <property type="entry name" value="VOC_core"/>
</dbReference>